<evidence type="ECO:0000256" key="1">
    <source>
        <dbReference type="SAM" id="MobiDB-lite"/>
    </source>
</evidence>
<feature type="compositionally biased region" description="Basic and acidic residues" evidence="1">
    <location>
        <begin position="116"/>
        <end position="129"/>
    </location>
</feature>
<feature type="compositionally biased region" description="Basic and acidic residues" evidence="1">
    <location>
        <begin position="31"/>
        <end position="48"/>
    </location>
</feature>
<dbReference type="PANTHER" id="PTHR42470">
    <property type="entry name" value="VAST DOMAIN-CONTAINING PROTEIN"/>
    <property type="match status" value="1"/>
</dbReference>
<dbReference type="PANTHER" id="PTHR42470:SF2">
    <property type="match status" value="1"/>
</dbReference>
<keyword evidence="4" id="KW-1185">Reference proteome</keyword>
<dbReference type="Proteomes" id="UP000078576">
    <property type="component" value="Unassembled WGS sequence"/>
</dbReference>
<feature type="region of interest" description="Disordered" evidence="1">
    <location>
        <begin position="1"/>
        <end position="62"/>
    </location>
</feature>
<organism evidence="3 4">
    <name type="scientific">Cytospora mali</name>
    <name type="common">Apple Valsa canker fungus</name>
    <name type="synonym">Valsa mali</name>
    <dbReference type="NCBI Taxonomy" id="578113"/>
    <lineage>
        <taxon>Eukaryota</taxon>
        <taxon>Fungi</taxon>
        <taxon>Dikarya</taxon>
        <taxon>Ascomycota</taxon>
        <taxon>Pezizomycotina</taxon>
        <taxon>Sordariomycetes</taxon>
        <taxon>Sordariomycetidae</taxon>
        <taxon>Diaporthales</taxon>
        <taxon>Cytosporaceae</taxon>
        <taxon>Cytospora</taxon>
    </lineage>
</organism>
<dbReference type="Pfam" id="PF25545">
    <property type="entry name" value="DUF7924"/>
    <property type="match status" value="1"/>
</dbReference>
<dbReference type="EMBL" id="KN714688">
    <property type="protein sequence ID" value="KUI56349.1"/>
    <property type="molecule type" value="Genomic_DNA"/>
</dbReference>
<dbReference type="InterPro" id="IPR057684">
    <property type="entry name" value="DUF7924"/>
</dbReference>
<feature type="compositionally biased region" description="Polar residues" evidence="1">
    <location>
        <begin position="104"/>
        <end position="115"/>
    </location>
</feature>
<reference evidence="4" key="1">
    <citation type="submission" date="2014-12" db="EMBL/GenBank/DDBJ databases">
        <title>Genome Sequence of Valsa Canker Pathogens Uncovers a Specific Adaption of Colonization on Woody Bark.</title>
        <authorList>
            <person name="Yin Z."/>
            <person name="Liu H."/>
            <person name="Gao X."/>
            <person name="Li Z."/>
            <person name="Song N."/>
            <person name="Ke X."/>
            <person name="Dai Q."/>
            <person name="Wu Y."/>
            <person name="Sun Y."/>
            <person name="Xu J.-R."/>
            <person name="Kang Z.K."/>
            <person name="Wang L."/>
            <person name="Huang L."/>
        </authorList>
    </citation>
    <scope>NUCLEOTIDE SEQUENCE [LARGE SCALE GENOMIC DNA]</scope>
    <source>
        <strain evidence="4">SXYL134</strain>
    </source>
</reference>
<dbReference type="STRING" id="694573.A0A194UXK1"/>
<evidence type="ECO:0000259" key="2">
    <source>
        <dbReference type="Pfam" id="PF25545"/>
    </source>
</evidence>
<sequence>MAFSPEQPKGRPKSIGGNIHQDVLDSTCENHSVKRVREDRDILEERPITRSQSPVAEKNPVEYWAREGSWPQRYFDVDPDTDMAQLLARSWTRSPSPISHERSGSNSAGSTTPSDQRPRDEKAAPYRDPRYRTLLETKGTFMHKSERDIAEASVQFCQTLLDTPQTYPLDSLFRDDIFETTCRKVADRSEARLLRDITPLIVPSAEVLATYGASALNCLIESINEGWNNSNPLTGSRPQPDYAVGFRRDAFSKDRLNKLSLFIGDFLAGDQSFYGYDLEIAGRQNAHSMTLAVRGVVELFRVVKRKSEVDRQILAFSISHNHQYEKGTATHGLLGPVPL</sequence>
<evidence type="ECO:0000313" key="4">
    <source>
        <dbReference type="Proteomes" id="UP000078576"/>
    </source>
</evidence>
<evidence type="ECO:0000313" key="3">
    <source>
        <dbReference type="EMBL" id="KUI56349.1"/>
    </source>
</evidence>
<feature type="region of interest" description="Disordered" evidence="1">
    <location>
        <begin position="91"/>
        <end position="129"/>
    </location>
</feature>
<name>A0A194UXK1_CYTMA</name>
<accession>A0A194UXK1</accession>
<dbReference type="AlphaFoldDB" id="A0A194UXK1"/>
<dbReference type="OrthoDB" id="5132737at2759"/>
<gene>
    <name evidence="3" type="ORF">VP1G_03733</name>
</gene>
<protein>
    <recommendedName>
        <fullName evidence="2">DUF7924 domain-containing protein</fullName>
    </recommendedName>
</protein>
<proteinExistence type="predicted"/>
<feature type="domain" description="DUF7924" evidence="2">
    <location>
        <begin position="178"/>
        <end position="323"/>
    </location>
</feature>